<reference evidence="2 3" key="1">
    <citation type="submission" date="2008-07" db="EMBL/GenBank/DDBJ databases">
        <authorList>
            <person name="El-Sayed N."/>
            <person name="Caler E."/>
            <person name="Inman J."/>
            <person name="Amedeo P."/>
            <person name="Hass B."/>
            <person name="Wortman J."/>
        </authorList>
    </citation>
    <scope>NUCLEOTIDE SEQUENCE [LARGE SCALE GENOMIC DNA]</scope>
    <source>
        <strain evidence="3">ATCC 50983 / TXsc</strain>
    </source>
</reference>
<dbReference type="GeneID" id="9049731"/>
<name>C5LT68_PERM5</name>
<feature type="repeat" description="ANK" evidence="1">
    <location>
        <begin position="199"/>
        <end position="231"/>
    </location>
</feature>
<accession>C5LT68</accession>
<keyword evidence="1" id="KW-0040">ANK repeat</keyword>
<dbReference type="InParanoid" id="C5LT68"/>
<dbReference type="EMBL" id="GG685288">
    <property type="protein sequence ID" value="EER00036.1"/>
    <property type="molecule type" value="Genomic_DNA"/>
</dbReference>
<evidence type="ECO:0000313" key="2">
    <source>
        <dbReference type="EMBL" id="EER00036.1"/>
    </source>
</evidence>
<evidence type="ECO:0000256" key="1">
    <source>
        <dbReference type="PROSITE-ProRule" id="PRU00023"/>
    </source>
</evidence>
<dbReference type="InterPro" id="IPR002110">
    <property type="entry name" value="Ankyrin_rpt"/>
</dbReference>
<dbReference type="Pfam" id="PF00023">
    <property type="entry name" value="Ank"/>
    <property type="match status" value="1"/>
</dbReference>
<protein>
    <submittedName>
        <fullName evidence="2">Uncharacterized protein</fullName>
    </submittedName>
</protein>
<dbReference type="RefSeq" id="XP_002767318.1">
    <property type="nucleotide sequence ID" value="XM_002767272.1"/>
</dbReference>
<evidence type="ECO:0000313" key="3">
    <source>
        <dbReference type="Proteomes" id="UP000007800"/>
    </source>
</evidence>
<gene>
    <name evidence="2" type="ORF">Pmar_PMAR024512</name>
</gene>
<dbReference type="SUPFAM" id="SSF48403">
    <property type="entry name" value="Ankyrin repeat"/>
    <property type="match status" value="1"/>
</dbReference>
<keyword evidence="3" id="KW-1185">Reference proteome</keyword>
<dbReference type="PROSITE" id="PS50297">
    <property type="entry name" value="ANK_REP_REGION"/>
    <property type="match status" value="1"/>
</dbReference>
<dbReference type="Proteomes" id="UP000007800">
    <property type="component" value="Unassembled WGS sequence"/>
</dbReference>
<dbReference type="AlphaFoldDB" id="C5LT68"/>
<dbReference type="OrthoDB" id="194358at2759"/>
<proteinExistence type="predicted"/>
<organism evidence="3">
    <name type="scientific">Perkinsus marinus (strain ATCC 50983 / TXsc)</name>
    <dbReference type="NCBI Taxonomy" id="423536"/>
    <lineage>
        <taxon>Eukaryota</taxon>
        <taxon>Sar</taxon>
        <taxon>Alveolata</taxon>
        <taxon>Perkinsozoa</taxon>
        <taxon>Perkinsea</taxon>
        <taxon>Perkinsida</taxon>
        <taxon>Perkinsidae</taxon>
        <taxon>Perkinsus</taxon>
    </lineage>
</organism>
<dbReference type="PROSITE" id="PS50088">
    <property type="entry name" value="ANK_REPEAT"/>
    <property type="match status" value="1"/>
</dbReference>
<sequence length="373" mass="40435">MPSVSYEHGKRREKSSARTVIKGKAARFGRKMRFDQLEHMVQGRALGLLHRKEGGKGKGVVGDNLGASTEDDGVEADRLEKIRIGRQKVLRGLLMSNNSWINEQVVSTSATSKTRDISAPENQFGEARQNISPSKVVEARHAVISVEYGGATGLMTRPLLARGKGVGEVMSPVSGRSVEVSKSGGEGNRYVKYWQGAVAGDTALHMCVRVRDRLLIAMLLLMGADVEARNAEGITPEKAMRFNPGGGVAMRMDLLDPRIGGRGYLEGLYGRVVKPGGARVGEGDDKAVLGNDYFGRVAAAEAQLKSVIAEGTLWQEEVLMSIQRFSAYRKPPHDGVQLEIAGDVIASLCRQGGARSVRIFWWGFGDVMIVVVM</sequence>
<dbReference type="InterPro" id="IPR036770">
    <property type="entry name" value="Ankyrin_rpt-contain_sf"/>
</dbReference>